<dbReference type="PANTHER" id="PTHR33371:SF16">
    <property type="entry name" value="MCE-FAMILY PROTEIN MCE3F"/>
    <property type="match status" value="1"/>
</dbReference>
<proteinExistence type="predicted"/>
<dbReference type="AlphaFoldDB" id="A0A344L7C0"/>
<feature type="domain" description="Mce/MlaD" evidence="2">
    <location>
        <begin position="39"/>
        <end position="115"/>
    </location>
</feature>
<feature type="region of interest" description="Disordered" evidence="1">
    <location>
        <begin position="350"/>
        <end position="414"/>
    </location>
</feature>
<evidence type="ECO:0000313" key="5">
    <source>
        <dbReference type="Proteomes" id="UP000250434"/>
    </source>
</evidence>
<dbReference type="Proteomes" id="UP000250434">
    <property type="component" value="Chromosome"/>
</dbReference>
<dbReference type="Pfam" id="PF11887">
    <property type="entry name" value="Mce4_CUP1"/>
    <property type="match status" value="1"/>
</dbReference>
<dbReference type="InterPro" id="IPR005693">
    <property type="entry name" value="Mce"/>
</dbReference>
<dbReference type="EMBL" id="CP015163">
    <property type="protein sequence ID" value="AXB43944.1"/>
    <property type="molecule type" value="Genomic_DNA"/>
</dbReference>
<gene>
    <name evidence="4" type="ORF">A4R43_16605</name>
</gene>
<evidence type="ECO:0000313" key="4">
    <source>
        <dbReference type="EMBL" id="AXB43944.1"/>
    </source>
</evidence>
<feature type="compositionally biased region" description="Pro residues" evidence="1">
    <location>
        <begin position="377"/>
        <end position="389"/>
    </location>
</feature>
<sequence>MTLGRKHRIQLIAFVLIAVVSVVYAGGNYAGLDRLFGARGYLVTARLADSGGIFVNAEVTYRGVTVGKVTELVLRPDGVDVRLDLADDGPKIPADTAAVVANRSAVGEQYVDLRPLHENAPYLEEGSVITKDRTQLPVSPDTVLSNLDSLVSSVDPQSLRTVVDETYLAFADAGPDLRLLLDTAGSFTTTATEHLPDTRALLADARVVLDTQRRQGDNLTSLASGLKEISAQLKESDPQLRKVIDDAPKLSRQVSDVLATSGTDLGVVFANLLTTAQITTVRVDAVEQLLVAYPVISAFSRSVTSNGEGHLGFVLNLFDPYSCTKGYEGTKQRPANDTSELPANTEAYCAEPPGSPTGVRGAQNAPYAGKPVEVPAKPSPQAPAPPGQPKLPGLLDLAGRPGSENVGGLLGLPG</sequence>
<evidence type="ECO:0000259" key="2">
    <source>
        <dbReference type="Pfam" id="PF02470"/>
    </source>
</evidence>
<dbReference type="NCBIfam" id="TIGR00996">
    <property type="entry name" value="Mtu_fam_mce"/>
    <property type="match status" value="1"/>
</dbReference>
<feature type="domain" description="Mammalian cell entry C-terminal" evidence="3">
    <location>
        <begin position="122"/>
        <end position="290"/>
    </location>
</feature>
<accession>A0A344L7C0</accession>
<protein>
    <submittedName>
        <fullName evidence="4">ABC transporter substrate-binding protein</fullName>
    </submittedName>
</protein>
<dbReference type="GO" id="GO:0005576">
    <property type="term" value="C:extracellular region"/>
    <property type="evidence" value="ECO:0007669"/>
    <property type="project" value="TreeGrafter"/>
</dbReference>
<dbReference type="InterPro" id="IPR052336">
    <property type="entry name" value="MlaD_Phospholipid_Transporter"/>
</dbReference>
<reference evidence="4 5" key="1">
    <citation type="submission" date="2016-04" db="EMBL/GenBank/DDBJ databases">
        <title>Complete genome sequence and analysis of deep-sea sediment isolate, Amycolatopsis sp. WP1.</title>
        <authorList>
            <person name="Wang H."/>
            <person name="Chen S."/>
            <person name="Wu Q."/>
        </authorList>
    </citation>
    <scope>NUCLEOTIDE SEQUENCE [LARGE SCALE GENOMIC DNA]</scope>
    <source>
        <strain evidence="4 5">WP1</strain>
    </source>
</reference>
<evidence type="ECO:0000256" key="1">
    <source>
        <dbReference type="SAM" id="MobiDB-lite"/>
    </source>
</evidence>
<dbReference type="InterPro" id="IPR003399">
    <property type="entry name" value="Mce/MlaD"/>
</dbReference>
<dbReference type="RefSeq" id="WP_113693181.1">
    <property type="nucleotide sequence ID" value="NZ_CP015163.1"/>
</dbReference>
<dbReference type="Pfam" id="PF02470">
    <property type="entry name" value="MlaD"/>
    <property type="match status" value="1"/>
</dbReference>
<dbReference type="PANTHER" id="PTHR33371">
    <property type="entry name" value="INTERMEMBRANE PHOSPHOLIPID TRANSPORT SYSTEM BINDING PROTEIN MLAD-RELATED"/>
    <property type="match status" value="1"/>
</dbReference>
<name>A0A344L7C0_9PSEU</name>
<dbReference type="InterPro" id="IPR024516">
    <property type="entry name" value="Mce_C"/>
</dbReference>
<keyword evidence="5" id="KW-1185">Reference proteome</keyword>
<organism evidence="4 5">
    <name type="scientific">Amycolatopsis albispora</name>
    <dbReference type="NCBI Taxonomy" id="1804986"/>
    <lineage>
        <taxon>Bacteria</taxon>
        <taxon>Bacillati</taxon>
        <taxon>Actinomycetota</taxon>
        <taxon>Actinomycetes</taxon>
        <taxon>Pseudonocardiales</taxon>
        <taxon>Pseudonocardiaceae</taxon>
        <taxon>Amycolatopsis</taxon>
    </lineage>
</organism>
<evidence type="ECO:0000259" key="3">
    <source>
        <dbReference type="Pfam" id="PF11887"/>
    </source>
</evidence>
<dbReference type="KEGG" id="aab:A4R43_16605"/>
<dbReference type="OrthoDB" id="4741753at2"/>